<gene>
    <name evidence="1" type="ORF">GW587_11320</name>
</gene>
<accession>A0ABX0FJU6</accession>
<evidence type="ECO:0000313" key="2">
    <source>
        <dbReference type="Proteomes" id="UP000666369"/>
    </source>
</evidence>
<evidence type="ECO:0000313" key="1">
    <source>
        <dbReference type="EMBL" id="NGZ84843.1"/>
    </source>
</evidence>
<dbReference type="EMBL" id="JAADJT010000004">
    <property type="protein sequence ID" value="NGZ84843.1"/>
    <property type="molecule type" value="Genomic_DNA"/>
</dbReference>
<proteinExistence type="predicted"/>
<comment type="caution">
    <text evidence="1">The sequence shown here is derived from an EMBL/GenBank/DDBJ whole genome shotgun (WGS) entry which is preliminary data.</text>
</comment>
<name>A0ABX0FJU6_9BURK</name>
<organism evidence="1 2">
    <name type="scientific">Duganella aceris</name>
    <dbReference type="NCBI Taxonomy" id="2703883"/>
    <lineage>
        <taxon>Bacteria</taxon>
        <taxon>Pseudomonadati</taxon>
        <taxon>Pseudomonadota</taxon>
        <taxon>Betaproteobacteria</taxon>
        <taxon>Burkholderiales</taxon>
        <taxon>Oxalobacteraceae</taxon>
        <taxon>Telluria group</taxon>
        <taxon>Duganella</taxon>
    </lineage>
</organism>
<protein>
    <recommendedName>
        <fullName evidence="3">SPRY domain-containing protein</fullName>
    </recommendedName>
</protein>
<sequence length="269" mass="30616">MRLIRIAATVFFCIFTLVLNGCATPNKLSIYESSAQGSITEQQMPTPSEDTTPLVEVRWQDRSTDTLMVFAGNGKWLAISELCYRYTKEKNIEQATIWCDKAGTKDVKIYDYDPSPVPKHEFLYRIETGALSENFFRFDPSKMRRVKVKLSNSRSDQHWGALLSLCLDGPASIDTACLSVTSYGDNNDKLIFKTYRYKVNKKYAIQEMPTTHKMGDAIELAIYLDDKKLHFIINGKDDMAQDIAFPVEALSLYCTTADCAYEFFHAPKL</sequence>
<keyword evidence="2" id="KW-1185">Reference proteome</keyword>
<dbReference type="Proteomes" id="UP000666369">
    <property type="component" value="Unassembled WGS sequence"/>
</dbReference>
<reference evidence="1 2" key="1">
    <citation type="submission" date="2020-01" db="EMBL/GenBank/DDBJ databases">
        <authorList>
            <person name="Lee S.D."/>
        </authorList>
    </citation>
    <scope>NUCLEOTIDE SEQUENCE [LARGE SCALE GENOMIC DNA]</scope>
    <source>
        <strain evidence="1 2">SAP-35</strain>
    </source>
</reference>
<evidence type="ECO:0008006" key="3">
    <source>
        <dbReference type="Google" id="ProtNLM"/>
    </source>
</evidence>
<dbReference type="RefSeq" id="WP_166102515.1">
    <property type="nucleotide sequence ID" value="NZ_JAADJT010000004.1"/>
</dbReference>
<reference evidence="2" key="2">
    <citation type="submission" date="2023-07" db="EMBL/GenBank/DDBJ databases">
        <title>Duganella aceri sp. nov., isolated from tree sap.</title>
        <authorList>
            <person name="Kim I.S."/>
        </authorList>
    </citation>
    <scope>NUCLEOTIDE SEQUENCE [LARGE SCALE GENOMIC DNA]</scope>
    <source>
        <strain evidence="2">SAP-35</strain>
    </source>
</reference>